<dbReference type="Proteomes" id="UP001601442">
    <property type="component" value="Unassembled WGS sequence"/>
</dbReference>
<reference evidence="3 4" key="1">
    <citation type="submission" date="2024-10" db="EMBL/GenBank/DDBJ databases">
        <title>The Natural Products Discovery Center: Release of the First 8490 Sequenced Strains for Exploring Actinobacteria Biosynthetic Diversity.</title>
        <authorList>
            <person name="Kalkreuter E."/>
            <person name="Kautsar S.A."/>
            <person name="Yang D."/>
            <person name="Bader C.D."/>
            <person name="Teijaro C.N."/>
            <person name="Fluegel L."/>
            <person name="Davis C.M."/>
            <person name="Simpson J.R."/>
            <person name="Lauterbach L."/>
            <person name="Steele A.D."/>
            <person name="Gui C."/>
            <person name="Meng S."/>
            <person name="Li G."/>
            <person name="Viehrig K."/>
            <person name="Ye F."/>
            <person name="Su P."/>
            <person name="Kiefer A.F."/>
            <person name="Nichols A."/>
            <person name="Cepeda A.J."/>
            <person name="Yan W."/>
            <person name="Fan B."/>
            <person name="Jiang Y."/>
            <person name="Adhikari A."/>
            <person name="Zheng C.-J."/>
            <person name="Schuster L."/>
            <person name="Cowan T.M."/>
            <person name="Smanski M.J."/>
            <person name="Chevrette M.G."/>
            <person name="De Carvalho L.P.S."/>
            <person name="Shen B."/>
        </authorList>
    </citation>
    <scope>NUCLEOTIDE SEQUENCE [LARGE SCALE GENOMIC DNA]</scope>
    <source>
        <strain evidence="3 4">NPDC004119</strain>
    </source>
</reference>
<dbReference type="Gene3D" id="1.10.357.10">
    <property type="entry name" value="Tetracycline Repressor, domain 2"/>
    <property type="match status" value="1"/>
</dbReference>
<comment type="caution">
    <text evidence="3">The sequence shown here is derived from an EMBL/GenBank/DDBJ whole genome shotgun (WGS) entry which is preliminary data.</text>
</comment>
<name>A0ABW6PEH1_9NOCA</name>
<organism evidence="3 4">
    <name type="scientific">Nocardia aobensis</name>
    <dbReference type="NCBI Taxonomy" id="257277"/>
    <lineage>
        <taxon>Bacteria</taxon>
        <taxon>Bacillati</taxon>
        <taxon>Actinomycetota</taxon>
        <taxon>Actinomycetes</taxon>
        <taxon>Mycobacteriales</taxon>
        <taxon>Nocardiaceae</taxon>
        <taxon>Nocardia</taxon>
    </lineage>
</organism>
<evidence type="ECO:0000313" key="3">
    <source>
        <dbReference type="EMBL" id="MFF0501579.1"/>
    </source>
</evidence>
<keyword evidence="1" id="KW-0238">DNA-binding</keyword>
<keyword evidence="4" id="KW-1185">Reference proteome</keyword>
<evidence type="ECO:0000256" key="1">
    <source>
        <dbReference type="ARBA" id="ARBA00023125"/>
    </source>
</evidence>
<accession>A0ABW6PEH1</accession>
<dbReference type="InterPro" id="IPR001647">
    <property type="entry name" value="HTH_TetR"/>
</dbReference>
<evidence type="ECO:0000259" key="2">
    <source>
        <dbReference type="Pfam" id="PF00440"/>
    </source>
</evidence>
<protein>
    <submittedName>
        <fullName evidence="3">Helix-turn-helix domain-containing protein</fullName>
    </submittedName>
</protein>
<dbReference type="EMBL" id="JBIAMT010000010">
    <property type="protein sequence ID" value="MFF0501579.1"/>
    <property type="molecule type" value="Genomic_DNA"/>
</dbReference>
<feature type="domain" description="HTH tetR-type" evidence="2">
    <location>
        <begin position="44"/>
        <end position="81"/>
    </location>
</feature>
<dbReference type="SUPFAM" id="SSF46689">
    <property type="entry name" value="Homeodomain-like"/>
    <property type="match status" value="1"/>
</dbReference>
<sequence>MNSPPTTRRVVTRSSRVSNILDCQAGSEPGRPETIPHSIAPHRARNLFVAEGYTSATVDHICDLVGVSPLTFHRHFTVKDEDVLQPLFARVNASSCRFCHSFRLRPVDLLAYAFIARAVRASGIDERARELARRPS</sequence>
<dbReference type="RefSeq" id="WP_195023376.1">
    <property type="nucleotide sequence ID" value="NZ_JBIAMT010000010.1"/>
</dbReference>
<evidence type="ECO:0000313" key="4">
    <source>
        <dbReference type="Proteomes" id="UP001601442"/>
    </source>
</evidence>
<gene>
    <name evidence="3" type="ORF">ACFYU5_34650</name>
</gene>
<dbReference type="Pfam" id="PF00440">
    <property type="entry name" value="TetR_N"/>
    <property type="match status" value="1"/>
</dbReference>
<proteinExistence type="predicted"/>
<dbReference type="InterPro" id="IPR009057">
    <property type="entry name" value="Homeodomain-like_sf"/>
</dbReference>